<dbReference type="PROSITE" id="PS00893">
    <property type="entry name" value="NUDIX_BOX"/>
    <property type="match status" value="1"/>
</dbReference>
<gene>
    <name evidence="5" type="ORF">CR203_08185</name>
</gene>
<dbReference type="RefSeq" id="WP_110935491.1">
    <property type="nucleotide sequence ID" value="NZ_KZ614146.1"/>
</dbReference>
<evidence type="ECO:0000259" key="4">
    <source>
        <dbReference type="PROSITE" id="PS51462"/>
    </source>
</evidence>
<name>A0A3A9KI21_9BACI</name>
<comment type="caution">
    <text evidence="5">The sequence shown here is derived from an EMBL/GenBank/DDBJ whole genome shotgun (WGS) entry which is preliminary data.</text>
</comment>
<evidence type="ECO:0000313" key="6">
    <source>
        <dbReference type="Proteomes" id="UP000281498"/>
    </source>
</evidence>
<protein>
    <submittedName>
        <fullName evidence="5">ADP-ribose pyrophosphatase</fullName>
    </submittedName>
</protein>
<sequence>MADYTRDIRNIVGNRPLILVGSTIIVLNEKKEILLQHRSDTKEWGLPGGAMELGESLEQTAERELFEETGLKAIGFEFMDTLSGEELYFKYPNGDEVFNVICVYYAKNTYGELSMDGESIELKYFSLSELPSILDKRAKLIIGKHLIQRNKHRW</sequence>
<dbReference type="GO" id="GO:0016787">
    <property type="term" value="F:hydrolase activity"/>
    <property type="evidence" value="ECO:0007669"/>
    <property type="project" value="UniProtKB-KW"/>
</dbReference>
<dbReference type="InterPro" id="IPR000086">
    <property type="entry name" value="NUDIX_hydrolase_dom"/>
</dbReference>
<dbReference type="PANTHER" id="PTHR43046">
    <property type="entry name" value="GDP-MANNOSE MANNOSYL HYDROLASE"/>
    <property type="match status" value="1"/>
</dbReference>
<dbReference type="PANTHER" id="PTHR43046:SF2">
    <property type="entry name" value="8-OXO-DGTP DIPHOSPHATASE-RELATED"/>
    <property type="match status" value="1"/>
</dbReference>
<dbReference type="Gene3D" id="3.90.79.10">
    <property type="entry name" value="Nucleoside Triphosphate Pyrophosphohydrolase"/>
    <property type="match status" value="1"/>
</dbReference>
<dbReference type="InterPro" id="IPR020476">
    <property type="entry name" value="Nudix_hydrolase"/>
</dbReference>
<evidence type="ECO:0000256" key="2">
    <source>
        <dbReference type="ARBA" id="ARBA00022801"/>
    </source>
</evidence>
<dbReference type="OrthoDB" id="9787476at2"/>
<dbReference type="PROSITE" id="PS51462">
    <property type="entry name" value="NUDIX"/>
    <property type="match status" value="1"/>
</dbReference>
<organism evidence="5 6">
    <name type="scientific">Salipaludibacillus neizhouensis</name>
    <dbReference type="NCBI Taxonomy" id="885475"/>
    <lineage>
        <taxon>Bacteria</taxon>
        <taxon>Bacillati</taxon>
        <taxon>Bacillota</taxon>
        <taxon>Bacilli</taxon>
        <taxon>Bacillales</taxon>
        <taxon>Bacillaceae</taxon>
    </lineage>
</organism>
<dbReference type="PRINTS" id="PR00502">
    <property type="entry name" value="NUDIXFAMILY"/>
</dbReference>
<dbReference type="Proteomes" id="UP000281498">
    <property type="component" value="Unassembled WGS sequence"/>
</dbReference>
<evidence type="ECO:0000256" key="1">
    <source>
        <dbReference type="ARBA" id="ARBA00001946"/>
    </source>
</evidence>
<dbReference type="AlphaFoldDB" id="A0A3A9KI21"/>
<accession>A0A3A9KI21</accession>
<dbReference type="SUPFAM" id="SSF55811">
    <property type="entry name" value="Nudix"/>
    <property type="match status" value="1"/>
</dbReference>
<keyword evidence="2 3" id="KW-0378">Hydrolase</keyword>
<feature type="domain" description="Nudix hydrolase" evidence="4">
    <location>
        <begin position="17"/>
        <end position="148"/>
    </location>
</feature>
<keyword evidence="6" id="KW-1185">Reference proteome</keyword>
<dbReference type="EMBL" id="PDOE01000003">
    <property type="protein sequence ID" value="RKL67345.1"/>
    <property type="molecule type" value="Genomic_DNA"/>
</dbReference>
<dbReference type="InterPro" id="IPR020084">
    <property type="entry name" value="NUDIX_hydrolase_CS"/>
</dbReference>
<dbReference type="InterPro" id="IPR015797">
    <property type="entry name" value="NUDIX_hydrolase-like_dom_sf"/>
</dbReference>
<evidence type="ECO:0000313" key="5">
    <source>
        <dbReference type="EMBL" id="RKL67345.1"/>
    </source>
</evidence>
<reference evidence="5 6" key="1">
    <citation type="submission" date="2017-10" db="EMBL/GenBank/DDBJ databases">
        <title>Bacillus sp. nov., a halophilic bacterium isolated from a Keqin Lake.</title>
        <authorList>
            <person name="Wang H."/>
        </authorList>
    </citation>
    <scope>NUCLEOTIDE SEQUENCE [LARGE SCALE GENOMIC DNA]</scope>
    <source>
        <strain evidence="5 6">KCTC 13187</strain>
    </source>
</reference>
<comment type="cofactor">
    <cofactor evidence="1">
        <name>Mg(2+)</name>
        <dbReference type="ChEBI" id="CHEBI:18420"/>
    </cofactor>
</comment>
<comment type="similarity">
    <text evidence="3">Belongs to the Nudix hydrolase family.</text>
</comment>
<proteinExistence type="inferred from homology"/>
<evidence type="ECO:0000256" key="3">
    <source>
        <dbReference type="RuleBase" id="RU003476"/>
    </source>
</evidence>
<dbReference type="Pfam" id="PF00293">
    <property type="entry name" value="NUDIX"/>
    <property type="match status" value="1"/>
</dbReference>
<dbReference type="CDD" id="cd04677">
    <property type="entry name" value="NUDIX_Hydrolase"/>
    <property type="match status" value="1"/>
</dbReference>